<name>A0A6C0J7M9_9ZZZZ</name>
<proteinExistence type="predicted"/>
<reference evidence="1" key="1">
    <citation type="journal article" date="2020" name="Nature">
        <title>Giant virus diversity and host interactions through global metagenomics.</title>
        <authorList>
            <person name="Schulz F."/>
            <person name="Roux S."/>
            <person name="Paez-Espino D."/>
            <person name="Jungbluth S."/>
            <person name="Walsh D.A."/>
            <person name="Denef V.J."/>
            <person name="McMahon K.D."/>
            <person name="Konstantinidis K.T."/>
            <person name="Eloe-Fadrosh E.A."/>
            <person name="Kyrpides N.C."/>
            <person name="Woyke T."/>
        </authorList>
    </citation>
    <scope>NUCLEOTIDE SEQUENCE</scope>
    <source>
        <strain evidence="1">GVMAG-M-3300025860-20</strain>
    </source>
</reference>
<organism evidence="1">
    <name type="scientific">viral metagenome</name>
    <dbReference type="NCBI Taxonomy" id="1070528"/>
    <lineage>
        <taxon>unclassified sequences</taxon>
        <taxon>metagenomes</taxon>
        <taxon>organismal metagenomes</taxon>
    </lineage>
</organism>
<dbReference type="AlphaFoldDB" id="A0A6C0J7M9"/>
<sequence length="311" mass="35516">MQSETFFNEASANLTPVRYSLGEFYSLNPGTVKHPISLTNLISTYKMPSCCLKEPYINKLNTEFNQACNEQQPVRSARIMRIAAHEKHGDDRILSDIKKAFSSVTTGKDGTILTAAQIGQMNIPDNQIGAIVKLFFDTIIQIPNMIKQYLKVLFTIQRLDKIENAIRIKFCKMAIDIFEHPLVLEDTMIIDGVTRTRQHRNTTCLLFAHLYSYPFNDKNPGLIGPKKRFSNESKLTDTLLNTLIFEINDETQSKDIRYASMKCLTDSLGVITESGKYPNLLQTLYPKLSAIYKNKDFKLGKRLLLKEFIKE</sequence>
<dbReference type="EMBL" id="MN740329">
    <property type="protein sequence ID" value="QHU00726.1"/>
    <property type="molecule type" value="Genomic_DNA"/>
</dbReference>
<accession>A0A6C0J7M9</accession>
<evidence type="ECO:0000313" key="1">
    <source>
        <dbReference type="EMBL" id="QHU00726.1"/>
    </source>
</evidence>
<protein>
    <submittedName>
        <fullName evidence="1">Uncharacterized protein</fullName>
    </submittedName>
</protein>